<evidence type="ECO:0000313" key="1">
    <source>
        <dbReference type="EMBL" id="MSA88030.1"/>
    </source>
</evidence>
<dbReference type="OrthoDB" id="2991334at2"/>
<dbReference type="Proteomes" id="UP000480929">
    <property type="component" value="Unassembled WGS sequence"/>
</dbReference>
<dbReference type="EMBL" id="WKPI01000001">
    <property type="protein sequence ID" value="MSC31826.1"/>
    <property type="molecule type" value="Genomic_DNA"/>
</dbReference>
<evidence type="ECO:0000313" key="4">
    <source>
        <dbReference type="Proteomes" id="UP000480929"/>
    </source>
</evidence>
<accession>A0A6N7S2Y6</accession>
<dbReference type="Proteomes" id="UP000433575">
    <property type="component" value="Unassembled WGS sequence"/>
</dbReference>
<dbReference type="EMBL" id="WKPJ01000001">
    <property type="protein sequence ID" value="MSA88030.1"/>
    <property type="molecule type" value="Genomic_DNA"/>
</dbReference>
<evidence type="ECO:0000313" key="3">
    <source>
        <dbReference type="Proteomes" id="UP000433575"/>
    </source>
</evidence>
<gene>
    <name evidence="2" type="ORF">GKD88_01625</name>
    <name evidence="1" type="ORF">GKE08_01615</name>
</gene>
<name>A0A6N7S2Y6_9FIRM</name>
<keyword evidence="4" id="KW-1185">Reference proteome</keyword>
<organism evidence="1 3">
    <name type="scientific">Holdemania massiliensis</name>
    <dbReference type="NCBI Taxonomy" id="1468449"/>
    <lineage>
        <taxon>Bacteria</taxon>
        <taxon>Bacillati</taxon>
        <taxon>Bacillota</taxon>
        <taxon>Erysipelotrichia</taxon>
        <taxon>Erysipelotrichales</taxon>
        <taxon>Erysipelotrichaceae</taxon>
        <taxon>Holdemania</taxon>
    </lineage>
</organism>
<protein>
    <submittedName>
        <fullName evidence="1">Uncharacterized protein</fullName>
    </submittedName>
</protein>
<dbReference type="AlphaFoldDB" id="A0A6N7S2Y6"/>
<comment type="caution">
    <text evidence="1">The sequence shown here is derived from an EMBL/GenBank/DDBJ whole genome shotgun (WGS) entry which is preliminary data.</text>
</comment>
<dbReference type="RefSeq" id="WP_154237666.1">
    <property type="nucleotide sequence ID" value="NZ_WKPI01000001.1"/>
</dbReference>
<sequence>MELYLQLGHGMQSLSQELIKKWGNGTAIISPVNMPQAKIAPFAKKIQAAGGQVLFDPQMFYPKEGHLKLQAYDYWPSEGCSISTIGIHENINRELLRINNDIGTSQIILPGIEMKEDKFEYSLGWMSNSANYFNKKTDKELLATLCLYPETIRNSASIEALSESLRSLPVSGYYIIPHPSNNEYIVSDPIWVIGMMKLISCLKLSKRKVIIGYTNHQGLVYSLAHADAIASGTYMNTRSFVPGKFKSPKDDDIKQKSTWYYLPSAFTEYKAALLDVAMQRGYLDAFAPQGEYKNLYSEMLFNGALPSSTNYNETNSFKHYLHCLKIQCGLLSKESYDDACSAYEFMLNAAENHIKEFKKRGMTGQNRDFAPAIEANRIAMCANDEDYGLRLKLDWGSI</sequence>
<reference evidence="3 4" key="1">
    <citation type="journal article" date="2019" name="Nat. Med.">
        <title>A library of human gut bacterial isolates paired with longitudinal multiomics data enables mechanistic microbiome research.</title>
        <authorList>
            <person name="Poyet M."/>
            <person name="Groussin M."/>
            <person name="Gibbons S.M."/>
            <person name="Avila-Pacheco J."/>
            <person name="Jiang X."/>
            <person name="Kearney S.M."/>
            <person name="Perrotta A.R."/>
            <person name="Berdy B."/>
            <person name="Zhao S."/>
            <person name="Lieberman T.D."/>
            <person name="Swanson P.K."/>
            <person name="Smith M."/>
            <person name="Roesemann S."/>
            <person name="Alexander J.E."/>
            <person name="Rich S.A."/>
            <person name="Livny J."/>
            <person name="Vlamakis H."/>
            <person name="Clish C."/>
            <person name="Bullock K."/>
            <person name="Deik A."/>
            <person name="Scott J."/>
            <person name="Pierce K.A."/>
            <person name="Xavier R.J."/>
            <person name="Alm E.J."/>
        </authorList>
    </citation>
    <scope>NUCLEOTIDE SEQUENCE [LARGE SCALE GENOMIC DNA]</scope>
    <source>
        <strain evidence="1 3">BIOML-A4</strain>
        <strain evidence="2 4">BIOML-A5</strain>
    </source>
</reference>
<evidence type="ECO:0000313" key="2">
    <source>
        <dbReference type="EMBL" id="MSC31826.1"/>
    </source>
</evidence>
<proteinExistence type="predicted"/>